<feature type="domain" description="DUF5983" evidence="1">
    <location>
        <begin position="5"/>
        <end position="92"/>
    </location>
</feature>
<dbReference type="Proteomes" id="UP000028981">
    <property type="component" value="Unassembled WGS sequence"/>
</dbReference>
<dbReference type="Pfam" id="PF19419">
    <property type="entry name" value="DUF5983"/>
    <property type="match status" value="1"/>
</dbReference>
<organism evidence="2 3">
    <name type="scientific">Devosia riboflavina</name>
    <dbReference type="NCBI Taxonomy" id="46914"/>
    <lineage>
        <taxon>Bacteria</taxon>
        <taxon>Pseudomonadati</taxon>
        <taxon>Pseudomonadota</taxon>
        <taxon>Alphaproteobacteria</taxon>
        <taxon>Hyphomicrobiales</taxon>
        <taxon>Devosiaceae</taxon>
        <taxon>Devosia</taxon>
    </lineage>
</organism>
<sequence>MIRQFLDLSSTHVGNATHRWLSDQAALNFDAGGAYWHVAQHNHGWWCRVPVDYAPSDFPPDLLLVCDRARTLGAEYILFDHDAEQIPDLPIYGS</sequence>
<dbReference type="AlphaFoldDB" id="A0A087M3I7"/>
<protein>
    <recommendedName>
        <fullName evidence="1">DUF5983 domain-containing protein</fullName>
    </recommendedName>
</protein>
<keyword evidence="3" id="KW-1185">Reference proteome</keyword>
<comment type="caution">
    <text evidence="2">The sequence shown here is derived from an EMBL/GenBank/DDBJ whole genome shotgun (WGS) entry which is preliminary data.</text>
</comment>
<dbReference type="InterPro" id="IPR046025">
    <property type="entry name" value="DUF5983"/>
</dbReference>
<accession>A0A087M3I7</accession>
<evidence type="ECO:0000313" key="3">
    <source>
        <dbReference type="Proteomes" id="UP000028981"/>
    </source>
</evidence>
<dbReference type="OrthoDB" id="7274689at2"/>
<gene>
    <name evidence="2" type="ORF">JP75_07755</name>
</gene>
<dbReference type="EMBL" id="JQGC01000006">
    <property type="protein sequence ID" value="KFL31440.1"/>
    <property type="molecule type" value="Genomic_DNA"/>
</dbReference>
<evidence type="ECO:0000313" key="2">
    <source>
        <dbReference type="EMBL" id="KFL31440.1"/>
    </source>
</evidence>
<dbReference type="RefSeq" id="WP_035081182.1">
    <property type="nucleotide sequence ID" value="NZ_JQGC01000006.1"/>
</dbReference>
<proteinExistence type="predicted"/>
<evidence type="ECO:0000259" key="1">
    <source>
        <dbReference type="Pfam" id="PF19419"/>
    </source>
</evidence>
<name>A0A087M3I7_9HYPH</name>
<reference evidence="2 3" key="1">
    <citation type="submission" date="2014-08" db="EMBL/GenBank/DDBJ databases">
        <authorList>
            <person name="Hassan Y.I."/>
            <person name="Lepp D."/>
            <person name="Zhou T."/>
        </authorList>
    </citation>
    <scope>NUCLEOTIDE SEQUENCE [LARGE SCALE GENOMIC DNA]</scope>
    <source>
        <strain evidence="2 3">IFO13584</strain>
    </source>
</reference>
<dbReference type="STRING" id="46914.JP75_07755"/>